<dbReference type="CDD" id="cd02908">
    <property type="entry name" value="Macro_OAADPr_deacetylase"/>
    <property type="match status" value="1"/>
</dbReference>
<keyword evidence="3" id="KW-1185">Reference proteome</keyword>
<dbReference type="SMART" id="SM00506">
    <property type="entry name" value="A1pp"/>
    <property type="match status" value="1"/>
</dbReference>
<dbReference type="VEuPathDB" id="FungiDB:SDRG_10160"/>
<dbReference type="InParanoid" id="T0RJ71"/>
<reference evidence="2 3" key="1">
    <citation type="submission" date="2012-04" db="EMBL/GenBank/DDBJ databases">
        <title>The Genome Sequence of Saprolegnia declina VS20.</title>
        <authorList>
            <consortium name="The Broad Institute Genome Sequencing Platform"/>
            <person name="Russ C."/>
            <person name="Nusbaum C."/>
            <person name="Tyler B."/>
            <person name="van West P."/>
            <person name="Dieguez-Uribeondo J."/>
            <person name="de Bruijn I."/>
            <person name="Tripathy S."/>
            <person name="Jiang R."/>
            <person name="Young S.K."/>
            <person name="Zeng Q."/>
            <person name="Gargeya S."/>
            <person name="Fitzgerald M."/>
            <person name="Haas B."/>
            <person name="Abouelleil A."/>
            <person name="Alvarado L."/>
            <person name="Arachchi H.M."/>
            <person name="Berlin A."/>
            <person name="Chapman S.B."/>
            <person name="Goldberg J."/>
            <person name="Griggs A."/>
            <person name="Gujja S."/>
            <person name="Hansen M."/>
            <person name="Howarth C."/>
            <person name="Imamovic A."/>
            <person name="Larimer J."/>
            <person name="McCowen C."/>
            <person name="Montmayeur A."/>
            <person name="Murphy C."/>
            <person name="Neiman D."/>
            <person name="Pearson M."/>
            <person name="Priest M."/>
            <person name="Roberts A."/>
            <person name="Saif S."/>
            <person name="Shea T."/>
            <person name="Sisk P."/>
            <person name="Sykes S."/>
            <person name="Wortman J."/>
            <person name="Nusbaum C."/>
            <person name="Birren B."/>
        </authorList>
    </citation>
    <scope>NUCLEOTIDE SEQUENCE [LARGE SCALE GENOMIC DNA]</scope>
    <source>
        <strain evidence="2 3">VS20</strain>
    </source>
</reference>
<dbReference type="eggNOG" id="KOG2633">
    <property type="taxonomic scope" value="Eukaryota"/>
</dbReference>
<dbReference type="OrthoDB" id="6133115at2759"/>
<dbReference type="Proteomes" id="UP000030762">
    <property type="component" value="Unassembled WGS sequence"/>
</dbReference>
<gene>
    <name evidence="2" type="ORF">SDRG_10160</name>
</gene>
<dbReference type="PANTHER" id="PTHR11106:SF27">
    <property type="entry name" value="MACRO DOMAIN-CONTAINING PROTEIN"/>
    <property type="match status" value="1"/>
</dbReference>
<dbReference type="PROSITE" id="PS51154">
    <property type="entry name" value="MACRO"/>
    <property type="match status" value="1"/>
</dbReference>
<sequence>MEPSTFQLSPTCRLVVSLGDITRWEGDAIVNAANELMLGGSGVDGAIHKAAGPQLLQACMQAPEVRRHVRCPVGEARITEAYRLRAKYVIHTVGPVYRRKSPVAELLGDAYWRSLELGYAYGCKTIAFPAISCGVYSYPLESAALTALETCLEFAEATGEDAYEAIEFVLFNQATYDAWLAAASTLAIVVCDEREQ</sequence>
<dbReference type="STRING" id="1156394.T0RJ71"/>
<proteinExistence type="predicted"/>
<name>T0RJ71_SAPDV</name>
<dbReference type="AlphaFoldDB" id="T0RJ71"/>
<dbReference type="OMA" id="AKWVIHT"/>
<organism evidence="2 3">
    <name type="scientific">Saprolegnia diclina (strain VS20)</name>
    <dbReference type="NCBI Taxonomy" id="1156394"/>
    <lineage>
        <taxon>Eukaryota</taxon>
        <taxon>Sar</taxon>
        <taxon>Stramenopiles</taxon>
        <taxon>Oomycota</taxon>
        <taxon>Saprolegniomycetes</taxon>
        <taxon>Saprolegniales</taxon>
        <taxon>Saprolegniaceae</taxon>
        <taxon>Saprolegnia</taxon>
    </lineage>
</organism>
<dbReference type="EMBL" id="JH767164">
    <property type="protein sequence ID" value="EQC32418.1"/>
    <property type="molecule type" value="Genomic_DNA"/>
</dbReference>
<feature type="domain" description="Macro" evidence="1">
    <location>
        <begin position="1"/>
        <end position="187"/>
    </location>
</feature>
<dbReference type="InterPro" id="IPR002589">
    <property type="entry name" value="Macro_dom"/>
</dbReference>
<evidence type="ECO:0000259" key="1">
    <source>
        <dbReference type="PROSITE" id="PS51154"/>
    </source>
</evidence>
<dbReference type="RefSeq" id="XP_008614359.1">
    <property type="nucleotide sequence ID" value="XM_008616137.1"/>
</dbReference>
<evidence type="ECO:0000313" key="2">
    <source>
        <dbReference type="EMBL" id="EQC32418.1"/>
    </source>
</evidence>
<dbReference type="PANTHER" id="PTHR11106">
    <property type="entry name" value="GANGLIOSIDE INDUCED DIFFERENTIATION ASSOCIATED PROTEIN 2-RELATED"/>
    <property type="match status" value="1"/>
</dbReference>
<accession>T0RJ71</accession>
<dbReference type="Gene3D" id="3.40.220.10">
    <property type="entry name" value="Leucine Aminopeptidase, subunit E, domain 1"/>
    <property type="match status" value="1"/>
</dbReference>
<protein>
    <recommendedName>
        <fullName evidence="1">Macro domain-containing protein</fullName>
    </recommendedName>
</protein>
<dbReference type="InterPro" id="IPR043472">
    <property type="entry name" value="Macro_dom-like"/>
</dbReference>
<dbReference type="GeneID" id="19950887"/>
<evidence type="ECO:0000313" key="3">
    <source>
        <dbReference type="Proteomes" id="UP000030762"/>
    </source>
</evidence>
<dbReference type="Pfam" id="PF01661">
    <property type="entry name" value="Macro"/>
    <property type="match status" value="1"/>
</dbReference>
<dbReference type="SUPFAM" id="SSF52949">
    <property type="entry name" value="Macro domain-like"/>
    <property type="match status" value="1"/>
</dbReference>